<dbReference type="Proteomes" id="UP000492821">
    <property type="component" value="Unassembled WGS sequence"/>
</dbReference>
<dbReference type="PANTHER" id="PTHR13276:SF3">
    <property type="entry name" value="MSS4-LIKE PROTEIN"/>
    <property type="match status" value="1"/>
</dbReference>
<keyword evidence="4" id="KW-1185">Reference proteome</keyword>
<keyword evidence="2" id="KW-0344">Guanine-nucleotide releasing factor</keyword>
<dbReference type="GO" id="GO:0008270">
    <property type="term" value="F:zinc ion binding"/>
    <property type="evidence" value="ECO:0007669"/>
    <property type="project" value="TreeGrafter"/>
</dbReference>
<reference evidence="5" key="2">
    <citation type="submission" date="2020-10" db="UniProtKB">
        <authorList>
            <consortium name="WormBaseParasite"/>
        </authorList>
    </citation>
    <scope>IDENTIFICATION</scope>
</reference>
<evidence type="ECO:0000256" key="1">
    <source>
        <dbReference type="ARBA" id="ARBA00022448"/>
    </source>
</evidence>
<dbReference type="AlphaFoldDB" id="A0A7E4V6M6"/>
<dbReference type="GO" id="GO:0005085">
    <property type="term" value="F:guanyl-nucleotide exchange factor activity"/>
    <property type="evidence" value="ECO:0007669"/>
    <property type="project" value="UniProtKB-KW"/>
</dbReference>
<dbReference type="InterPro" id="IPR011057">
    <property type="entry name" value="Mss4-like_sf"/>
</dbReference>
<dbReference type="WBParaSite" id="Pan_g16888.t1">
    <property type="protein sequence ID" value="Pan_g16888.t1"/>
    <property type="gene ID" value="Pan_g16888"/>
</dbReference>
<keyword evidence="1" id="KW-0813">Transport</keyword>
<keyword evidence="3" id="KW-0653">Protein transport</keyword>
<dbReference type="GO" id="GO:0007264">
    <property type="term" value="P:small GTPase-mediated signal transduction"/>
    <property type="evidence" value="ECO:0007669"/>
    <property type="project" value="InterPro"/>
</dbReference>
<dbReference type="GO" id="GO:0006892">
    <property type="term" value="P:post-Golgi vesicle-mediated transport"/>
    <property type="evidence" value="ECO:0007669"/>
    <property type="project" value="TreeGrafter"/>
</dbReference>
<organism evidence="4 5">
    <name type="scientific">Panagrellus redivivus</name>
    <name type="common">Microworm</name>
    <dbReference type="NCBI Taxonomy" id="6233"/>
    <lineage>
        <taxon>Eukaryota</taxon>
        <taxon>Metazoa</taxon>
        <taxon>Ecdysozoa</taxon>
        <taxon>Nematoda</taxon>
        <taxon>Chromadorea</taxon>
        <taxon>Rhabditida</taxon>
        <taxon>Tylenchina</taxon>
        <taxon>Panagrolaimomorpha</taxon>
        <taxon>Panagrolaimoidea</taxon>
        <taxon>Panagrolaimidae</taxon>
        <taxon>Panagrellus</taxon>
    </lineage>
</organism>
<evidence type="ECO:0000256" key="3">
    <source>
        <dbReference type="ARBA" id="ARBA00022927"/>
    </source>
</evidence>
<dbReference type="GO" id="GO:0015031">
    <property type="term" value="P:protein transport"/>
    <property type="evidence" value="ECO:0007669"/>
    <property type="project" value="UniProtKB-KW"/>
</dbReference>
<dbReference type="FunFam" id="2.170.150.10:FF:000005">
    <property type="entry name" value="Guanine nucleotide exchange factor MSS4"/>
    <property type="match status" value="1"/>
</dbReference>
<dbReference type="PANTHER" id="PTHR13276">
    <property type="entry name" value="GUANINE NUCLEOTIDE EXCHANGE FACTOR MSS4"/>
    <property type="match status" value="1"/>
</dbReference>
<dbReference type="PROSITE" id="PS51796">
    <property type="entry name" value="MSS4"/>
    <property type="match status" value="1"/>
</dbReference>
<reference evidence="4" key="1">
    <citation type="journal article" date="2013" name="Genetics">
        <title>The draft genome and transcriptome of Panagrellus redivivus are shaped by the harsh demands of a free-living lifestyle.</title>
        <authorList>
            <person name="Srinivasan J."/>
            <person name="Dillman A.R."/>
            <person name="Macchietto M.G."/>
            <person name="Heikkinen L."/>
            <person name="Lakso M."/>
            <person name="Fracchia K.M."/>
            <person name="Antoshechkin I."/>
            <person name="Mortazavi A."/>
            <person name="Wong G."/>
            <person name="Sternberg P.W."/>
        </authorList>
    </citation>
    <scope>NUCLEOTIDE SEQUENCE [LARGE SCALE GENOMIC DNA]</scope>
    <source>
        <strain evidence="4">MT8872</strain>
    </source>
</reference>
<dbReference type="InterPro" id="IPR007515">
    <property type="entry name" value="Mss4"/>
</dbReference>
<sequence length="134" mass="14844">MFFSIAGKTINDKCSTSSEKVNTADLVVKGNKNRHNVLCKRCGSLIFVAGTVELVNGPEKKLRYMSTGAVEGKGFDKVSLWWYTASDLTFDTIGWQTVDGLKSLVCGDCEFGPFGWRTDDNKNFYISVERVGKP</sequence>
<dbReference type="Pfam" id="PF04421">
    <property type="entry name" value="Mss4"/>
    <property type="match status" value="1"/>
</dbReference>
<accession>A0A7E4V6M6</accession>
<protein>
    <submittedName>
        <fullName evidence="5">Guanine nucleotide exchange factor MSS4</fullName>
    </submittedName>
</protein>
<dbReference type="InterPro" id="IPR011323">
    <property type="entry name" value="Mss4/transl-control_tumour"/>
</dbReference>
<name>A0A7E4V6M6_PANRE</name>
<evidence type="ECO:0000256" key="2">
    <source>
        <dbReference type="ARBA" id="ARBA00022658"/>
    </source>
</evidence>
<dbReference type="Gene3D" id="2.170.150.10">
    <property type="entry name" value="Metal Binding Protein, Guanine Nucleotide Exchange Factor, Chain A"/>
    <property type="match status" value="1"/>
</dbReference>
<evidence type="ECO:0000313" key="4">
    <source>
        <dbReference type="Proteomes" id="UP000492821"/>
    </source>
</evidence>
<dbReference type="SUPFAM" id="SSF51316">
    <property type="entry name" value="Mss4-like"/>
    <property type="match status" value="1"/>
</dbReference>
<evidence type="ECO:0000313" key="5">
    <source>
        <dbReference type="WBParaSite" id="Pan_g16888.t1"/>
    </source>
</evidence>
<dbReference type="GO" id="GO:0016020">
    <property type="term" value="C:membrane"/>
    <property type="evidence" value="ECO:0007669"/>
    <property type="project" value="TreeGrafter"/>
</dbReference>
<proteinExistence type="predicted"/>
<dbReference type="GO" id="GO:0005829">
    <property type="term" value="C:cytosol"/>
    <property type="evidence" value="ECO:0007669"/>
    <property type="project" value="TreeGrafter"/>
</dbReference>